<dbReference type="AlphaFoldDB" id="A0AAE3XNZ4"/>
<organism evidence="1 2">
    <name type="scientific">Aureibacter tunicatorum</name>
    <dbReference type="NCBI Taxonomy" id="866807"/>
    <lineage>
        <taxon>Bacteria</taxon>
        <taxon>Pseudomonadati</taxon>
        <taxon>Bacteroidota</taxon>
        <taxon>Cytophagia</taxon>
        <taxon>Cytophagales</taxon>
        <taxon>Persicobacteraceae</taxon>
        <taxon>Aureibacter</taxon>
    </lineage>
</organism>
<reference evidence="1" key="1">
    <citation type="submission" date="2023-07" db="EMBL/GenBank/DDBJ databases">
        <title>Genomic Encyclopedia of Type Strains, Phase IV (KMG-IV): sequencing the most valuable type-strain genomes for metagenomic binning, comparative biology and taxonomic classification.</title>
        <authorList>
            <person name="Goeker M."/>
        </authorList>
    </citation>
    <scope>NUCLEOTIDE SEQUENCE</scope>
    <source>
        <strain evidence="1">DSM 26174</strain>
    </source>
</reference>
<keyword evidence="2" id="KW-1185">Reference proteome</keyword>
<dbReference type="EMBL" id="JAVDQD010000003">
    <property type="protein sequence ID" value="MDR6239990.1"/>
    <property type="molecule type" value="Genomic_DNA"/>
</dbReference>
<gene>
    <name evidence="1" type="ORF">HNQ88_003038</name>
</gene>
<comment type="caution">
    <text evidence="1">The sequence shown here is derived from an EMBL/GenBank/DDBJ whole genome shotgun (WGS) entry which is preliminary data.</text>
</comment>
<evidence type="ECO:0000313" key="2">
    <source>
        <dbReference type="Proteomes" id="UP001185092"/>
    </source>
</evidence>
<protein>
    <submittedName>
        <fullName evidence="1">Uncharacterized protein</fullName>
    </submittedName>
</protein>
<dbReference type="Proteomes" id="UP001185092">
    <property type="component" value="Unassembled WGS sequence"/>
</dbReference>
<accession>A0AAE3XNZ4</accession>
<evidence type="ECO:0000313" key="1">
    <source>
        <dbReference type="EMBL" id="MDR6239990.1"/>
    </source>
</evidence>
<sequence>MKNSKKTTSSKPEGYFSARIDLALTKHEYKVETLKMVN</sequence>
<proteinExistence type="predicted"/>
<name>A0AAE3XNZ4_9BACT</name>